<feature type="transmembrane region" description="Helical" evidence="1">
    <location>
        <begin position="21"/>
        <end position="42"/>
    </location>
</feature>
<protein>
    <submittedName>
        <fullName evidence="2">Uncharacterized protein</fullName>
    </submittedName>
</protein>
<dbReference type="RefSeq" id="WP_132504003.1">
    <property type="nucleotide sequence ID" value="NZ_CP047186.1"/>
</dbReference>
<accession>A0AAE6V6B8</accession>
<feature type="transmembrane region" description="Helical" evidence="1">
    <location>
        <begin position="447"/>
        <end position="467"/>
    </location>
</feature>
<feature type="transmembrane region" description="Helical" evidence="1">
    <location>
        <begin position="149"/>
        <end position="167"/>
    </location>
</feature>
<feature type="transmembrane region" description="Helical" evidence="1">
    <location>
        <begin position="420"/>
        <end position="440"/>
    </location>
</feature>
<keyword evidence="1" id="KW-0812">Transmembrane</keyword>
<feature type="transmembrane region" description="Helical" evidence="1">
    <location>
        <begin position="233"/>
        <end position="252"/>
    </location>
</feature>
<gene>
    <name evidence="2" type="ORF">GSU10_10485</name>
</gene>
<dbReference type="Proteomes" id="UP000465031">
    <property type="component" value="Chromosome"/>
</dbReference>
<feature type="transmembrane region" description="Helical" evidence="1">
    <location>
        <begin position="117"/>
        <end position="137"/>
    </location>
</feature>
<evidence type="ECO:0000313" key="3">
    <source>
        <dbReference type="Proteomes" id="UP000465031"/>
    </source>
</evidence>
<reference evidence="3" key="1">
    <citation type="submission" date="2019-12" db="EMBL/GenBank/DDBJ databases">
        <title>Complete and draft genome sequences of new strains and members of some known species of the genus Rathayibacter isolated from plants.</title>
        <authorList>
            <person name="Tarlachkov S.V."/>
            <person name="Starodumova I.P."/>
            <person name="Dorofeeva L.V."/>
            <person name="Prisyazhnaya N.V."/>
            <person name="Leyn S."/>
            <person name="Zlamal J."/>
            <person name="Elan M."/>
            <person name="Osterman A.L."/>
            <person name="Nadler S."/>
            <person name="Subbotin S.A."/>
            <person name="Evtushenko L.I."/>
        </authorList>
    </citation>
    <scope>NUCLEOTIDE SEQUENCE [LARGE SCALE GENOMIC DNA]</scope>
    <source>
        <strain evidence="3">VKM Ac-2761</strain>
    </source>
</reference>
<sequence length="617" mass="66474">MTVDDAATLPKGRRHRRRRALLLDLGLGAAAAVLSTALGVLALGITPQNLGERWAFGGPDQVLHYTIFSSAREVFPFLPNGRLGFPAVQNLFFAPLFDPWSAVFVALVGPFTPDGVWLLNLYNIAGFTAVGTTAYVFFRALRLRRATSLVFGVLTAVLPYHFVQMSIGHPFLASYWAVPLIGVLLLVIGGRETDPLARWTAGIVGPRRRRLVRAAVVIVIAVAIAWTQSYYFVFGAIVLGSAWALAVLATLVRRSPLRTLAWPTLALGSLLGFVAVQLAVLSNNQGDRYEKYFQGRSPQESEFYGGKLQSLLLPSPTSGFSPLAELAQDYARSSRILETTENPSTAVVVSAAFLLVLLIVLSALGRAGRSGVGSRSRIALLVTDARVGLLSQAFVLALLFFVVAGLGAILSYVVSPEIRAWSRMSIVLSVLALGVAGIALEAVTRRLRLLLPALAVVAVVGLIDQVAGTAAAIPLDPTDDAPVRAFTHETERRLADGCGIAQLPLKDFPETDPIGDMGDYDEALPYLYSSDEAGLRYSYGAVRGTRSADDWDLATTPRSFEREYDASGACAVLVDTFAYVDDPDGWKPFVDAVADSDRPSVVSTDSDRRWLLFRTGS</sequence>
<evidence type="ECO:0000256" key="1">
    <source>
        <dbReference type="SAM" id="Phobius"/>
    </source>
</evidence>
<dbReference type="AlphaFoldDB" id="A0AAE6V6B8"/>
<proteinExistence type="predicted"/>
<feature type="transmembrane region" description="Helical" evidence="1">
    <location>
        <begin position="389"/>
        <end position="414"/>
    </location>
</feature>
<keyword evidence="1" id="KW-1133">Transmembrane helix</keyword>
<feature type="transmembrane region" description="Helical" evidence="1">
    <location>
        <begin position="173"/>
        <end position="190"/>
    </location>
</feature>
<name>A0AAE6V6B8_9MICO</name>
<organism evidence="2 3">
    <name type="scientific">Rathayibacter tanaceti</name>
    <dbReference type="NCBI Taxonomy" id="1671680"/>
    <lineage>
        <taxon>Bacteria</taxon>
        <taxon>Bacillati</taxon>
        <taxon>Actinomycetota</taxon>
        <taxon>Actinomycetes</taxon>
        <taxon>Micrococcales</taxon>
        <taxon>Microbacteriaceae</taxon>
        <taxon>Rathayibacter</taxon>
    </lineage>
</organism>
<keyword evidence="1" id="KW-0472">Membrane</keyword>
<feature type="transmembrane region" description="Helical" evidence="1">
    <location>
        <begin position="347"/>
        <end position="368"/>
    </location>
</feature>
<dbReference type="KEGG" id="rte:GSU10_10485"/>
<evidence type="ECO:0000313" key="2">
    <source>
        <dbReference type="EMBL" id="QHC56017.1"/>
    </source>
</evidence>
<dbReference type="EMBL" id="CP047186">
    <property type="protein sequence ID" value="QHC56017.1"/>
    <property type="molecule type" value="Genomic_DNA"/>
</dbReference>
<feature type="transmembrane region" description="Helical" evidence="1">
    <location>
        <begin position="259"/>
        <end position="280"/>
    </location>
</feature>
<feature type="transmembrane region" description="Helical" evidence="1">
    <location>
        <begin position="211"/>
        <end position="227"/>
    </location>
</feature>